<keyword evidence="2" id="KW-0808">Transferase</keyword>
<dbReference type="Gene3D" id="1.50.10.10">
    <property type="match status" value="1"/>
</dbReference>
<dbReference type="GO" id="GO:0005975">
    <property type="term" value="P:carbohydrate metabolic process"/>
    <property type="evidence" value="ECO:0007669"/>
    <property type="project" value="InterPro"/>
</dbReference>
<accession>A0A0R2SYK4</accession>
<organism evidence="4 5">
    <name type="scientific">OM182 bacterium BACL3 MAG-120619-bin3</name>
    <dbReference type="NCBI Taxonomy" id="1655593"/>
    <lineage>
        <taxon>Bacteria</taxon>
        <taxon>Pseudomonadati</taxon>
        <taxon>Pseudomonadota</taxon>
        <taxon>Gammaproteobacteria</taxon>
        <taxon>OMG group</taxon>
        <taxon>OM182 clade</taxon>
    </lineage>
</organism>
<dbReference type="PANTHER" id="PTHR37469">
    <property type="entry name" value="CELLOBIONIC ACID PHOSPHORYLASE-RELATED"/>
    <property type="match status" value="1"/>
</dbReference>
<dbReference type="InterPro" id="IPR052047">
    <property type="entry name" value="GH94_Enzymes"/>
</dbReference>
<dbReference type="InterPro" id="IPR033432">
    <property type="entry name" value="GH94_catalytic"/>
</dbReference>
<gene>
    <name evidence="4" type="ORF">ABR85_08765</name>
</gene>
<sequence length="776" mass="86759">MKRRRFIQDFGWLGAGLGLIPACTTTPADTKPSKISKVENYFGEWKTQDGLPVFDYLIDQDADLNSLWDPIDRPENRRHFHVIGNRALQVVASNRGDIGIFEEREGHRWLFYQDDLYGCGHSLILESGGVRWGSLYSDRPRDTVPLRQFGPTHFSVHSEYEGLRLERTILCPEGDRSWVLVKVQLTLSLDAEPRQLTHIESWPLRPRFLNTFQSDELRDKAALRVSYDINRSVQKIVAQEIFNEPAETIGAPATLLLEDLSRENSGQMSALENDQWPTLQIETGLDLKPGDTQTLWFRVGRSTDEEISSPESFYEQQLNKVRSRVPKTTSLSVPHVAREIPWHVAMLSGGANKDAILGGHTLNQSSVYGFGLGGNAAARDSLQHAIPLVYSEPHLALSVLRNTCTWGSPDGDLPYALTGNKKPLTQLLRPSDQNLWALWLASEYAAVTGDLAAFELPQQYHPDYSAASTTLKDNLKKQAYFFIDYVGRGQNGHVRILNSDWNDMVLQDPMIDKNAMIEKGSSVLNSAMGSWVLDRFAPLMENLGERNTADLCRSTAHQLRELVAASWNGRWFDRGYGPPTESQPEGTVIGRDRCWLEVQPWAILCGAASSEQSRSLVEIFKTGHCMHSPLGARVIWPPDLSNSRVGEGTLGGIWYSINMTLIWATAKIDPEFALAQWEAMSLQRHGEAYPSVWEGTLSGPDAWNAPESPRAGRTWSTPAFSMQSFPVSNMHSHSQPVLAWLRLLGIEPTTEGTLAVRSSYEKALGSYVSSTFSASF</sequence>
<name>A0A0R2SYK4_9GAMM</name>
<evidence type="ECO:0000256" key="2">
    <source>
        <dbReference type="ARBA" id="ARBA00022679"/>
    </source>
</evidence>
<evidence type="ECO:0000256" key="1">
    <source>
        <dbReference type="ARBA" id="ARBA00022676"/>
    </source>
</evidence>
<reference evidence="4 5" key="1">
    <citation type="submission" date="2015-10" db="EMBL/GenBank/DDBJ databases">
        <title>Metagenome-Assembled Genomes uncover a global brackish microbiome.</title>
        <authorList>
            <person name="Hugerth L.W."/>
            <person name="Larsson J."/>
            <person name="Alneberg J."/>
            <person name="Lindh M.V."/>
            <person name="Legrand C."/>
            <person name="Pinhassi J."/>
            <person name="Andersson A.F."/>
        </authorList>
    </citation>
    <scope>NUCLEOTIDE SEQUENCE [LARGE SCALE GENOMIC DNA]</scope>
    <source>
        <strain evidence="4">BACL22 MAG-120619-bin3</strain>
    </source>
</reference>
<dbReference type="PANTHER" id="PTHR37469:SF2">
    <property type="entry name" value="CELLOBIONIC ACID PHOSPHORYLASE"/>
    <property type="match status" value="1"/>
</dbReference>
<dbReference type="AlphaFoldDB" id="A0A0R2SYK4"/>
<protein>
    <recommendedName>
        <fullName evidence="3">Glycosyl hydrolase 94 catalytic domain-containing protein</fullName>
    </recommendedName>
</protein>
<dbReference type="InterPro" id="IPR008928">
    <property type="entry name" value="6-hairpin_glycosidase_sf"/>
</dbReference>
<evidence type="ECO:0000313" key="4">
    <source>
        <dbReference type="EMBL" id="KRO80113.1"/>
    </source>
</evidence>
<keyword evidence="1" id="KW-0328">Glycosyltransferase</keyword>
<comment type="caution">
    <text evidence="4">The sequence shown here is derived from an EMBL/GenBank/DDBJ whole genome shotgun (WGS) entry which is preliminary data.</text>
</comment>
<dbReference type="SUPFAM" id="SSF48208">
    <property type="entry name" value="Six-hairpin glycosidases"/>
    <property type="match status" value="1"/>
</dbReference>
<evidence type="ECO:0000259" key="3">
    <source>
        <dbReference type="Pfam" id="PF17167"/>
    </source>
</evidence>
<feature type="domain" description="Glycosyl hydrolase 94 catalytic" evidence="3">
    <location>
        <begin position="431"/>
        <end position="618"/>
    </location>
</feature>
<dbReference type="Proteomes" id="UP000051242">
    <property type="component" value="Unassembled WGS sequence"/>
</dbReference>
<evidence type="ECO:0000313" key="5">
    <source>
        <dbReference type="Proteomes" id="UP000051242"/>
    </source>
</evidence>
<proteinExistence type="predicted"/>
<dbReference type="InterPro" id="IPR012341">
    <property type="entry name" value="6hp_glycosidase-like_sf"/>
</dbReference>
<dbReference type="EMBL" id="LICD01000120">
    <property type="protein sequence ID" value="KRO80113.1"/>
    <property type="molecule type" value="Genomic_DNA"/>
</dbReference>
<dbReference type="Pfam" id="PF17167">
    <property type="entry name" value="Glyco_hydro_94"/>
    <property type="match status" value="1"/>
</dbReference>
<dbReference type="GO" id="GO:0016757">
    <property type="term" value="F:glycosyltransferase activity"/>
    <property type="evidence" value="ECO:0007669"/>
    <property type="project" value="UniProtKB-KW"/>
</dbReference>